<feature type="domain" description="C2" evidence="3">
    <location>
        <begin position="1"/>
        <end position="103"/>
    </location>
</feature>
<gene>
    <name evidence="4" type="ORF">ACJIZ3_016129</name>
</gene>
<keyword evidence="1" id="KW-0479">Metal-binding</keyword>
<keyword evidence="2" id="KW-0106">Calcium</keyword>
<keyword evidence="5" id="KW-1185">Reference proteome</keyword>
<dbReference type="PANTHER" id="PTHR46502">
    <property type="entry name" value="C2 DOMAIN-CONTAINING"/>
    <property type="match status" value="1"/>
</dbReference>
<organism evidence="4 5">
    <name type="scientific">Penstemon smallii</name>
    <dbReference type="NCBI Taxonomy" id="265156"/>
    <lineage>
        <taxon>Eukaryota</taxon>
        <taxon>Viridiplantae</taxon>
        <taxon>Streptophyta</taxon>
        <taxon>Embryophyta</taxon>
        <taxon>Tracheophyta</taxon>
        <taxon>Spermatophyta</taxon>
        <taxon>Magnoliopsida</taxon>
        <taxon>eudicotyledons</taxon>
        <taxon>Gunneridae</taxon>
        <taxon>Pentapetalae</taxon>
        <taxon>asterids</taxon>
        <taxon>lamiids</taxon>
        <taxon>Lamiales</taxon>
        <taxon>Plantaginaceae</taxon>
        <taxon>Cheloneae</taxon>
        <taxon>Penstemon</taxon>
    </lineage>
</organism>
<evidence type="ECO:0000259" key="3">
    <source>
        <dbReference type="PROSITE" id="PS50004"/>
    </source>
</evidence>
<accession>A0ABD3RSW0</accession>
<evidence type="ECO:0000313" key="4">
    <source>
        <dbReference type="EMBL" id="KAL3814861.1"/>
    </source>
</evidence>
<reference evidence="4 5" key="1">
    <citation type="submission" date="2024-12" db="EMBL/GenBank/DDBJ databases">
        <title>The unique morphological basis and parallel evolutionary history of personate flowers in Penstemon.</title>
        <authorList>
            <person name="Depatie T.H."/>
            <person name="Wessinger C.A."/>
        </authorList>
    </citation>
    <scope>NUCLEOTIDE SEQUENCE [LARGE SCALE GENOMIC DNA]</scope>
    <source>
        <strain evidence="4">WTNN_2</strain>
        <tissue evidence="4">Leaf</tissue>
    </source>
</reference>
<dbReference type="Gene3D" id="2.60.40.150">
    <property type="entry name" value="C2 domain"/>
    <property type="match status" value="1"/>
</dbReference>
<comment type="caution">
    <text evidence="4">The sequence shown here is derived from an EMBL/GenBank/DDBJ whole genome shotgun (WGS) entry which is preliminary data.</text>
</comment>
<dbReference type="SUPFAM" id="SSF49562">
    <property type="entry name" value="C2 domain (Calcium/lipid-binding domain, CaLB)"/>
    <property type="match status" value="1"/>
</dbReference>
<proteinExistence type="predicted"/>
<dbReference type="GO" id="GO:0046872">
    <property type="term" value="F:metal ion binding"/>
    <property type="evidence" value="ECO:0007669"/>
    <property type="project" value="UniProtKB-KW"/>
</dbReference>
<dbReference type="SMART" id="SM00239">
    <property type="entry name" value="C2"/>
    <property type="match status" value="1"/>
</dbReference>
<dbReference type="Proteomes" id="UP001634393">
    <property type="component" value="Unassembled WGS sequence"/>
</dbReference>
<dbReference type="EMBL" id="JBJXBP010000008">
    <property type="protein sequence ID" value="KAL3814861.1"/>
    <property type="molecule type" value="Genomic_DNA"/>
</dbReference>
<sequence>MAQGTLEVLLVSAKGLENTDYLSGTDAYAVLICRTQEKKSSVASGDGSNPEWNETFLFTISDGITELKIKMMDKDTFTQDDFIGEATIPLHSVFEEESIPPIAYNVIKDEQYRGHVRVGLKFIPQRGRDREFCLEENFGGWKQSSMD</sequence>
<dbReference type="Pfam" id="PF00168">
    <property type="entry name" value="C2"/>
    <property type="match status" value="1"/>
</dbReference>
<protein>
    <recommendedName>
        <fullName evidence="3">C2 domain-containing protein</fullName>
    </recommendedName>
</protein>
<dbReference type="InterPro" id="IPR035892">
    <property type="entry name" value="C2_domain_sf"/>
</dbReference>
<name>A0ABD3RSW0_9LAMI</name>
<dbReference type="PROSITE" id="PS50004">
    <property type="entry name" value="C2"/>
    <property type="match status" value="1"/>
</dbReference>
<dbReference type="AlphaFoldDB" id="A0ABD3RSW0"/>
<evidence type="ECO:0000256" key="1">
    <source>
        <dbReference type="ARBA" id="ARBA00022723"/>
    </source>
</evidence>
<evidence type="ECO:0000313" key="5">
    <source>
        <dbReference type="Proteomes" id="UP001634393"/>
    </source>
</evidence>
<dbReference type="PANTHER" id="PTHR46502:SF2">
    <property type="entry name" value="16 KDA PHLOEM PROTEIN 2"/>
    <property type="match status" value="1"/>
</dbReference>
<evidence type="ECO:0000256" key="2">
    <source>
        <dbReference type="ARBA" id="ARBA00022837"/>
    </source>
</evidence>
<dbReference type="InterPro" id="IPR000008">
    <property type="entry name" value="C2_dom"/>
</dbReference>